<reference evidence="1 2" key="1">
    <citation type="submission" date="2023-08" db="EMBL/GenBank/DDBJ databases">
        <title>Implementing the SeqCode for naming new Mesorhizobium species isolated from Vachellia karroo root nodules.</title>
        <authorList>
            <person name="Van Lill M."/>
        </authorList>
    </citation>
    <scope>NUCLEOTIDE SEQUENCE [LARGE SCALE GENOMIC DNA]</scope>
    <source>
        <strain evidence="1 2">VK2B</strain>
    </source>
</reference>
<dbReference type="RefSeq" id="WP_320297964.1">
    <property type="nucleotide sequence ID" value="NZ_JAVIIU010000014.1"/>
</dbReference>
<protein>
    <submittedName>
        <fullName evidence="1">DUF779 domain-containing protein</fullName>
    </submittedName>
</protein>
<evidence type="ECO:0000313" key="2">
    <source>
        <dbReference type="Proteomes" id="UP001280156"/>
    </source>
</evidence>
<dbReference type="PIRSF" id="PIRSF009151">
    <property type="entry name" value="DUF779"/>
    <property type="match status" value="1"/>
</dbReference>
<gene>
    <name evidence="1" type="ORF">RFM52_24310</name>
</gene>
<dbReference type="Pfam" id="PF05610">
    <property type="entry name" value="DUF779"/>
    <property type="match status" value="1"/>
</dbReference>
<accession>A0ABU4YMT9</accession>
<keyword evidence="2" id="KW-1185">Reference proteome</keyword>
<evidence type="ECO:0000313" key="1">
    <source>
        <dbReference type="EMBL" id="MDX8488305.1"/>
    </source>
</evidence>
<organism evidence="1 2">
    <name type="scientific">Mesorhizobium humile</name>
    <dbReference type="NCBI Taxonomy" id="3072313"/>
    <lineage>
        <taxon>Bacteria</taxon>
        <taxon>Pseudomonadati</taxon>
        <taxon>Pseudomonadota</taxon>
        <taxon>Alphaproteobacteria</taxon>
        <taxon>Hyphomicrobiales</taxon>
        <taxon>Phyllobacteriaceae</taxon>
        <taxon>Mesorhizobium</taxon>
    </lineage>
</organism>
<proteinExistence type="predicted"/>
<dbReference type="InterPro" id="IPR008497">
    <property type="entry name" value="DUF779"/>
</dbReference>
<name>A0ABU4YMT9_9HYPH</name>
<comment type="caution">
    <text evidence="1">The sequence shown here is derived from an EMBL/GenBank/DDBJ whole genome shotgun (WGS) entry which is preliminary data.</text>
</comment>
<sequence>MDNASLGKVSATPEAEALLAEIIADHGPVLFHQSGGCCDGSSPMCYPRAEFMIGDNDVRLGEIGDTPVYISASQFEAWKHTDLIIDVVKGRGGMFSLDNGREKRFLTRSTICAVPPPSSGN</sequence>
<dbReference type="EMBL" id="JAVIIV010000018">
    <property type="protein sequence ID" value="MDX8488305.1"/>
    <property type="molecule type" value="Genomic_DNA"/>
</dbReference>
<dbReference type="Proteomes" id="UP001280156">
    <property type="component" value="Unassembled WGS sequence"/>
</dbReference>